<protein>
    <submittedName>
        <fullName evidence="2">Uncharacterized protein</fullName>
    </submittedName>
</protein>
<feature type="region of interest" description="Disordered" evidence="1">
    <location>
        <begin position="97"/>
        <end position="217"/>
    </location>
</feature>
<feature type="compositionally biased region" description="Polar residues" evidence="1">
    <location>
        <begin position="453"/>
        <end position="464"/>
    </location>
</feature>
<dbReference type="GeneID" id="25568285"/>
<feature type="compositionally biased region" description="Basic residues" evidence="1">
    <location>
        <begin position="200"/>
        <end position="211"/>
    </location>
</feature>
<proteinExistence type="predicted"/>
<feature type="region of interest" description="Disordered" evidence="1">
    <location>
        <begin position="657"/>
        <end position="682"/>
    </location>
</feature>
<feature type="region of interest" description="Disordered" evidence="1">
    <location>
        <begin position="814"/>
        <end position="856"/>
    </location>
</feature>
<accession>A0A0L0DRV1</accession>
<gene>
    <name evidence="2" type="ORF">AMSG_09932</name>
</gene>
<dbReference type="Proteomes" id="UP000054408">
    <property type="component" value="Unassembled WGS sequence"/>
</dbReference>
<evidence type="ECO:0000313" key="3">
    <source>
        <dbReference type="Proteomes" id="UP000054408"/>
    </source>
</evidence>
<feature type="compositionally biased region" description="Basic residues" evidence="1">
    <location>
        <begin position="140"/>
        <end position="153"/>
    </location>
</feature>
<feature type="compositionally biased region" description="Low complexity" evidence="1">
    <location>
        <begin position="160"/>
        <end position="174"/>
    </location>
</feature>
<dbReference type="EMBL" id="GL349486">
    <property type="protein sequence ID" value="KNC54153.1"/>
    <property type="molecule type" value="Genomic_DNA"/>
</dbReference>
<sequence>MGDQVRITVIDGPPPGLQESQGEAGVASGRALLVDRDGSWSSVVVAVLARLGHPTAPEHVEATRLYTPQGGECDHPALIRLDDVLYVVDPLLDPPPTSAIVSPPASPARSSPPDSTPTATPRSPIRPLPPSENKPDASSPRKRVTPRSPKPRSPKPPPSGLSSPSLLSTPQRTPRIPPSAQIANRGHFSAASEGGGTSSRKQRRQSQRRSIRTASRVGERVISHWTAHLVCDPFCEAVLTTALGDRRGCYGSFLSTVDVASVPNKPTLRIRFKSSPSAHGSAGLYIRTLLKKEALPAVASSSSVTTQFKRANLSAASSSGLNATAHLDAGLASLAQARSPSSPHMPLDAASQRKADHTVRALVRRANTALVHLSGTHRGFVLFRGRIQTPEWEVWNAPIYFHGNFLAVEHKYRVPHTLAPTPPTAGNSHENGSGSNRIVRSRRAVRPSRMSLLRSSVATSSQPSDAPANPLSILRNELLAASRYGAHARTAEYAPTVPDRLLAKPAQGLAPPTVAESTLLQGEPVAASNENVSSNAGVHYTTMTKHKSLRESGAKDVVLSASQAEDVTLMYDPSPHRVTQIRVRAGRKLVIKTATLRPMTYAFQDHEHTVATSVYVAEDVLHLSGEHAFGPHGTDAEGDDSPWRLLCHHVWHDPQRERAGRGIPIPGTGKPKRRKKRRRPTPTYALAKDATSRLARRRKRNKNMSRKARAPVYETGTVRLSGDGTKTMTLNLTLPGPHTYTFYCCSGSLVLHGALVRLSVAEQKRLAIEDLHAKGMHQVLSLSRAVGEHLALYGYQASPELQPEIVDALTDGTSAKLGLSPRPPAGAGANAHMPWRHHPHPAATGDARPGAAGAHDGLTLSVNNSIMLDFQVTG</sequence>
<feature type="compositionally biased region" description="Polar residues" evidence="1">
    <location>
        <begin position="424"/>
        <end position="438"/>
    </location>
</feature>
<reference evidence="2 3" key="1">
    <citation type="submission" date="2010-05" db="EMBL/GenBank/DDBJ databases">
        <title>The Genome Sequence of Thecamonas trahens ATCC 50062.</title>
        <authorList>
            <consortium name="The Broad Institute Genome Sequencing Platform"/>
            <person name="Russ C."/>
            <person name="Cuomo C."/>
            <person name="Shea T."/>
            <person name="Young S.K."/>
            <person name="Zeng Q."/>
            <person name="Koehrsen M."/>
            <person name="Haas B."/>
            <person name="Borodovsky M."/>
            <person name="Guigo R."/>
            <person name="Alvarado L."/>
            <person name="Berlin A."/>
            <person name="Bochicchio J."/>
            <person name="Borenstein D."/>
            <person name="Chapman S."/>
            <person name="Chen Z."/>
            <person name="Freedman E."/>
            <person name="Gellesch M."/>
            <person name="Goldberg J."/>
            <person name="Griggs A."/>
            <person name="Gujja S."/>
            <person name="Heilman E."/>
            <person name="Heiman D."/>
            <person name="Hepburn T."/>
            <person name="Howarth C."/>
            <person name="Jen D."/>
            <person name="Larson L."/>
            <person name="Mehta T."/>
            <person name="Park D."/>
            <person name="Pearson M."/>
            <person name="Roberts A."/>
            <person name="Saif S."/>
            <person name="Shenoy N."/>
            <person name="Sisk P."/>
            <person name="Stolte C."/>
            <person name="Sykes S."/>
            <person name="Thomson T."/>
            <person name="Walk T."/>
            <person name="White J."/>
            <person name="Yandava C."/>
            <person name="Burger G."/>
            <person name="Gray M.W."/>
            <person name="Holland P.W.H."/>
            <person name="King N."/>
            <person name="Lang F.B.F."/>
            <person name="Roger A.J."/>
            <person name="Ruiz-Trillo I."/>
            <person name="Lander E."/>
            <person name="Nusbaum C."/>
        </authorList>
    </citation>
    <scope>NUCLEOTIDE SEQUENCE [LARGE SCALE GENOMIC DNA]</scope>
    <source>
        <strain evidence="2 3">ATCC 50062</strain>
    </source>
</reference>
<feature type="region of interest" description="Disordered" evidence="1">
    <location>
        <begin position="418"/>
        <end position="469"/>
    </location>
</feature>
<dbReference type="RefSeq" id="XP_013753974.1">
    <property type="nucleotide sequence ID" value="XM_013898520.1"/>
</dbReference>
<name>A0A0L0DRV1_THETB</name>
<evidence type="ECO:0000313" key="2">
    <source>
        <dbReference type="EMBL" id="KNC54153.1"/>
    </source>
</evidence>
<evidence type="ECO:0000256" key="1">
    <source>
        <dbReference type="SAM" id="MobiDB-lite"/>
    </source>
</evidence>
<feature type="compositionally biased region" description="Basic residues" evidence="1">
    <location>
        <begin position="670"/>
        <end position="680"/>
    </location>
</feature>
<feature type="compositionally biased region" description="Low complexity" evidence="1">
    <location>
        <begin position="98"/>
        <end position="123"/>
    </location>
</feature>
<organism evidence="2 3">
    <name type="scientific">Thecamonas trahens ATCC 50062</name>
    <dbReference type="NCBI Taxonomy" id="461836"/>
    <lineage>
        <taxon>Eukaryota</taxon>
        <taxon>Apusozoa</taxon>
        <taxon>Apusomonadida</taxon>
        <taxon>Apusomonadidae</taxon>
        <taxon>Thecamonas</taxon>
    </lineage>
</organism>
<dbReference type="AlphaFoldDB" id="A0A0L0DRV1"/>
<keyword evidence="3" id="KW-1185">Reference proteome</keyword>